<name>X1E2K8_9ZZZZ</name>
<organism evidence="1">
    <name type="scientific">marine sediment metagenome</name>
    <dbReference type="NCBI Taxonomy" id="412755"/>
    <lineage>
        <taxon>unclassified sequences</taxon>
        <taxon>metagenomes</taxon>
        <taxon>ecological metagenomes</taxon>
    </lineage>
</organism>
<feature type="non-terminal residue" evidence="1">
    <location>
        <position position="1"/>
    </location>
</feature>
<dbReference type="AlphaFoldDB" id="X1E2K8"/>
<sequence length="59" mass="7086">KYFMINQELPLPTNQYPSIKRIYPSYLGIIFIGKISTSILKKIDFYINKIFNSFFYEIL</sequence>
<gene>
    <name evidence="1" type="ORF">S01H4_66833</name>
</gene>
<protein>
    <submittedName>
        <fullName evidence="1">Uncharacterized protein</fullName>
    </submittedName>
</protein>
<accession>X1E2K8</accession>
<comment type="caution">
    <text evidence="1">The sequence shown here is derived from an EMBL/GenBank/DDBJ whole genome shotgun (WGS) entry which is preliminary data.</text>
</comment>
<feature type="non-terminal residue" evidence="1">
    <location>
        <position position="59"/>
    </location>
</feature>
<evidence type="ECO:0000313" key="1">
    <source>
        <dbReference type="EMBL" id="GAH27481.1"/>
    </source>
</evidence>
<reference evidence="1" key="1">
    <citation type="journal article" date="2014" name="Front. Microbiol.">
        <title>High frequency of phylogenetically diverse reductive dehalogenase-homologous genes in deep subseafloor sedimentary metagenomes.</title>
        <authorList>
            <person name="Kawai M."/>
            <person name="Futagami T."/>
            <person name="Toyoda A."/>
            <person name="Takaki Y."/>
            <person name="Nishi S."/>
            <person name="Hori S."/>
            <person name="Arai W."/>
            <person name="Tsubouchi T."/>
            <person name="Morono Y."/>
            <person name="Uchiyama I."/>
            <person name="Ito T."/>
            <person name="Fujiyama A."/>
            <person name="Inagaki F."/>
            <person name="Takami H."/>
        </authorList>
    </citation>
    <scope>NUCLEOTIDE SEQUENCE</scope>
    <source>
        <strain evidence="1">Expedition CK06-06</strain>
    </source>
</reference>
<proteinExistence type="predicted"/>
<dbReference type="EMBL" id="BART01041615">
    <property type="protein sequence ID" value="GAH27481.1"/>
    <property type="molecule type" value="Genomic_DNA"/>
</dbReference>